<evidence type="ECO:0000313" key="4">
    <source>
        <dbReference type="EMBL" id="WZP17319.1"/>
    </source>
</evidence>
<keyword evidence="5" id="KW-1185">Reference proteome</keyword>
<dbReference type="RefSeq" id="WP_342024916.1">
    <property type="nucleotide sequence ID" value="NZ_CP151657.1"/>
</dbReference>
<dbReference type="SUPFAM" id="SSF46689">
    <property type="entry name" value="Homeodomain-like"/>
    <property type="match status" value="1"/>
</dbReference>
<feature type="domain" description="HTH tetR-type" evidence="3">
    <location>
        <begin position="6"/>
        <end position="67"/>
    </location>
</feature>
<dbReference type="Gene3D" id="1.10.357.10">
    <property type="entry name" value="Tetracycline Repressor, domain 2"/>
    <property type="match status" value="1"/>
</dbReference>
<accession>A0ABZ3A1R4</accession>
<organism evidence="4 5">
    <name type="scientific">Arthrobacter citreus</name>
    <dbReference type="NCBI Taxonomy" id="1670"/>
    <lineage>
        <taxon>Bacteria</taxon>
        <taxon>Bacillati</taxon>
        <taxon>Actinomycetota</taxon>
        <taxon>Actinomycetes</taxon>
        <taxon>Micrococcales</taxon>
        <taxon>Micrococcaceae</taxon>
        <taxon>Arthrobacter</taxon>
    </lineage>
</organism>
<feature type="DNA-binding region" description="H-T-H motif" evidence="2">
    <location>
        <begin position="30"/>
        <end position="49"/>
    </location>
</feature>
<evidence type="ECO:0000259" key="3">
    <source>
        <dbReference type="PROSITE" id="PS50977"/>
    </source>
</evidence>
<evidence type="ECO:0000313" key="5">
    <source>
        <dbReference type="Proteomes" id="UP001448858"/>
    </source>
</evidence>
<protein>
    <submittedName>
        <fullName evidence="4">TetR/AcrR family transcriptional regulator</fullName>
    </submittedName>
</protein>
<dbReference type="InterPro" id="IPR001647">
    <property type="entry name" value="HTH_TetR"/>
</dbReference>
<dbReference type="Proteomes" id="UP001448858">
    <property type="component" value="Chromosome"/>
</dbReference>
<evidence type="ECO:0000256" key="1">
    <source>
        <dbReference type="ARBA" id="ARBA00023125"/>
    </source>
</evidence>
<proteinExistence type="predicted"/>
<dbReference type="EMBL" id="CP151657">
    <property type="protein sequence ID" value="WZP17319.1"/>
    <property type="molecule type" value="Genomic_DNA"/>
</dbReference>
<dbReference type="InterPro" id="IPR009057">
    <property type="entry name" value="Homeodomain-like_sf"/>
</dbReference>
<dbReference type="PROSITE" id="PS50977">
    <property type="entry name" value="HTH_TETR_2"/>
    <property type="match status" value="1"/>
</dbReference>
<evidence type="ECO:0000256" key="2">
    <source>
        <dbReference type="PROSITE-ProRule" id="PRU00335"/>
    </source>
</evidence>
<name>A0ABZ3A1R4_9MICC</name>
<gene>
    <name evidence="4" type="ORF">AAE021_07110</name>
</gene>
<dbReference type="Pfam" id="PF00440">
    <property type="entry name" value="TetR_N"/>
    <property type="match status" value="1"/>
</dbReference>
<keyword evidence="1 2" id="KW-0238">DNA-binding</keyword>
<reference evidence="4 5" key="1">
    <citation type="submission" date="2024-04" db="EMBL/GenBank/DDBJ databases">
        <title>Arthrobacter sp. from Plains bison fecal sample.</title>
        <authorList>
            <person name="Ruzzini A."/>
        </authorList>
    </citation>
    <scope>NUCLEOTIDE SEQUENCE [LARGE SCALE GENOMIC DNA]</scope>
    <source>
        <strain evidence="4 5">EINP1</strain>
    </source>
</reference>
<sequence>MSRPQRASDDELLDRIDAVITQRSSMDPWGLHDVAPAAGISPAGLIKRFGSKEGLLLALTRRWIDRIPDTPAGTVDALTELREYIEENFAAPTSASAVFGLGELMRDLWSPTSAELLRDGWRKQAHYFAVLLACLPLRKDIDPRSASLALLDGLHGSLYRLAVDLHPNTPTQTLDALLKGWT</sequence>